<protein>
    <recommendedName>
        <fullName evidence="6">Protein FAR1-RELATED SEQUENCE</fullName>
    </recommendedName>
</protein>
<dbReference type="InterPro" id="IPR007527">
    <property type="entry name" value="Znf_SWIM"/>
</dbReference>
<evidence type="ECO:0000256" key="1">
    <source>
        <dbReference type="ARBA" id="ARBA00005889"/>
    </source>
</evidence>
<evidence type="ECO:0000256" key="3">
    <source>
        <dbReference type="ARBA" id="ARBA00022771"/>
    </source>
</evidence>
<dbReference type="PANTHER" id="PTHR31669:SF293">
    <property type="entry name" value="PROTEIN FAR1-RELATED SEQUENCE"/>
    <property type="match status" value="1"/>
</dbReference>
<evidence type="ECO:0000256" key="2">
    <source>
        <dbReference type="ARBA" id="ARBA00022723"/>
    </source>
</evidence>
<feature type="region of interest" description="Disordered" evidence="7">
    <location>
        <begin position="681"/>
        <end position="740"/>
    </location>
</feature>
<reference evidence="9" key="1">
    <citation type="journal article" date="2012" name="Nature">
        <title>The tomato genome sequence provides insights into fleshy fruit evolution.</title>
        <authorList>
            <consortium name="Tomato Genome Consortium"/>
        </authorList>
    </citation>
    <scope>NUCLEOTIDE SEQUENCE [LARGE SCALE GENOMIC DNA]</scope>
    <source>
        <strain evidence="9">cv. Heinz 1706</strain>
    </source>
</reference>
<dbReference type="PANTHER" id="PTHR31669">
    <property type="entry name" value="PROTEIN FAR1-RELATED SEQUENCE 10-RELATED"/>
    <property type="match status" value="1"/>
</dbReference>
<keyword evidence="6" id="KW-0539">Nucleus</keyword>
<comment type="similarity">
    <text evidence="1 6">Belongs to the FHY3/FAR1 family.</text>
</comment>
<dbReference type="EnsemblPlants" id="Solyc01g058003.1.1">
    <property type="protein sequence ID" value="Solyc01g058003.1.1"/>
    <property type="gene ID" value="Solyc01g058003.1"/>
</dbReference>
<dbReference type="Proteomes" id="UP000004994">
    <property type="component" value="Chromosome 1"/>
</dbReference>
<evidence type="ECO:0000256" key="7">
    <source>
        <dbReference type="SAM" id="MobiDB-lite"/>
    </source>
</evidence>
<keyword evidence="4 6" id="KW-0862">Zinc</keyword>
<evidence type="ECO:0000256" key="5">
    <source>
        <dbReference type="PROSITE-ProRule" id="PRU00325"/>
    </source>
</evidence>
<feature type="domain" description="SWIM-type" evidence="8">
    <location>
        <begin position="554"/>
        <end position="590"/>
    </location>
</feature>
<comment type="subcellular location">
    <subcellularLocation>
        <location evidence="6">Nucleus</location>
    </subcellularLocation>
</comment>
<dbReference type="InterPro" id="IPR031052">
    <property type="entry name" value="FHY3/FAR1"/>
</dbReference>
<feature type="compositionally biased region" description="Polar residues" evidence="7">
    <location>
        <begin position="684"/>
        <end position="693"/>
    </location>
</feature>
<evidence type="ECO:0000313" key="10">
    <source>
        <dbReference type="Proteomes" id="UP000004994"/>
    </source>
</evidence>
<dbReference type="SMART" id="SM00575">
    <property type="entry name" value="ZnF_PMZ"/>
    <property type="match status" value="1"/>
</dbReference>
<reference evidence="9" key="2">
    <citation type="submission" date="2019-01" db="UniProtKB">
        <authorList>
            <consortium name="EnsemblPlants"/>
        </authorList>
    </citation>
    <scope>IDENTIFICATION</scope>
    <source>
        <strain evidence="9">cv. Heinz 1706</strain>
    </source>
</reference>
<dbReference type="AlphaFoldDB" id="A0A3Q7EE03"/>
<dbReference type="InterPro" id="IPR004330">
    <property type="entry name" value="FAR1_DNA_bnd_dom"/>
</dbReference>
<dbReference type="STRING" id="4081.A0A3Q7EE03"/>
<dbReference type="GO" id="GO:0008270">
    <property type="term" value="F:zinc ion binding"/>
    <property type="evidence" value="ECO:0007669"/>
    <property type="project" value="UniProtKB-UniRule"/>
</dbReference>
<keyword evidence="3 5" id="KW-0863">Zinc-finger</keyword>
<dbReference type="GO" id="GO:0005634">
    <property type="term" value="C:nucleus"/>
    <property type="evidence" value="ECO:0007669"/>
    <property type="project" value="UniProtKB-SubCell"/>
</dbReference>
<evidence type="ECO:0000313" key="9">
    <source>
        <dbReference type="EnsemblPlants" id="Solyc01g058003.1.1"/>
    </source>
</evidence>
<dbReference type="Pfam" id="PF04434">
    <property type="entry name" value="SWIM"/>
    <property type="match status" value="1"/>
</dbReference>
<organism evidence="9">
    <name type="scientific">Solanum lycopersicum</name>
    <name type="common">Tomato</name>
    <name type="synonym">Lycopersicon esculentum</name>
    <dbReference type="NCBI Taxonomy" id="4081"/>
    <lineage>
        <taxon>Eukaryota</taxon>
        <taxon>Viridiplantae</taxon>
        <taxon>Streptophyta</taxon>
        <taxon>Embryophyta</taxon>
        <taxon>Tracheophyta</taxon>
        <taxon>Spermatophyta</taxon>
        <taxon>Magnoliopsida</taxon>
        <taxon>eudicotyledons</taxon>
        <taxon>Gunneridae</taxon>
        <taxon>Pentapetalae</taxon>
        <taxon>asterids</taxon>
        <taxon>lamiids</taxon>
        <taxon>Solanales</taxon>
        <taxon>Solanaceae</taxon>
        <taxon>Solanoideae</taxon>
        <taxon>Solaneae</taxon>
        <taxon>Solanum</taxon>
        <taxon>Solanum subgen. Lycopersicon</taxon>
    </lineage>
</organism>
<dbReference type="PaxDb" id="4081-Solyc02g092170.1.1"/>
<accession>A0A3Q7EE03</accession>
<dbReference type="GO" id="GO:0006355">
    <property type="term" value="P:regulation of DNA-templated transcription"/>
    <property type="evidence" value="ECO:0007669"/>
    <property type="project" value="UniProtKB-UniRule"/>
</dbReference>
<comment type="function">
    <text evidence="6">Putative transcription activator involved in regulating light control of development.</text>
</comment>
<name>A0A3Q7EE03_SOLLC</name>
<dbReference type="Pfam" id="PF10551">
    <property type="entry name" value="MULE"/>
    <property type="match status" value="1"/>
</dbReference>
<dbReference type="InterPro" id="IPR006564">
    <property type="entry name" value="Znf_PMZ"/>
</dbReference>
<evidence type="ECO:0000256" key="4">
    <source>
        <dbReference type="ARBA" id="ARBA00022833"/>
    </source>
</evidence>
<dbReference type="Pfam" id="PF03101">
    <property type="entry name" value="FAR1"/>
    <property type="match status" value="1"/>
</dbReference>
<evidence type="ECO:0000256" key="6">
    <source>
        <dbReference type="RuleBase" id="RU367018"/>
    </source>
</evidence>
<evidence type="ECO:0000259" key="8">
    <source>
        <dbReference type="PROSITE" id="PS50966"/>
    </source>
</evidence>
<sequence>MSLTPPLNEEVQYITNNCVLQETFEISNLEEQNAEGIEDSLEDIESNMNAVVSFVPQLGEQELREPYIGMEFQSLDTGFKFYLDYAHRNGFSVRKNRISRSRKDKSIIGQEFVCSKEGFRSKKCLESNKQRDETRERCKVMIYMSKKEEEKWVIARLVLNHNHELASPNSQKFLRSKRKKSEAQKNLIDLLNNSGIRPSKIASVLTTQAGGIENLNITGRDIQNYLSTKRQNCLEKGDAQLMLKYFQKRQSDSPGFFYAIQMDVEGHLANCFWVDARSRIAYKNFGDVVLFDPTYLTNKYKILFGCSLLWDETEETFQWLLHTWQEAMFGISPRTIITDQDAAITNAVAKVFPNSAHHFCMWHIEKKIPEYLSHVFHAFDDFKNKFSKCLHCTTTPEEFEIAWIDIMKMYNLEEHIWLRKIYIVREKWIPAYVRTTFCVGMSTTQRSESMNKYFKDYLNSSTPMSVFVTQYDKAVDARYDKVREKDYKTKHSKAILKTLYPMEDEAAKIYTRKIFQKFQEELIQSQKFISEKIEVQDGIHIYKVHLFQRETPIYIVRLNLELKNATCSCHKFEFMGILCRHVLMIFIKKQIHSLPPCYLLDRWTRYATTEKANDISSAGSLAYNLKSSTIWFNNIMTHSLGLSERATRSEKHYKFTYQNLLQLSKELDELPYEDNDNVCDDQVNESNNDLNSSEQREKFSLLDPPCVATKGRPRSLRMKSGLESSQKVKRSSSLKSKRETKIRKKAHISIICLIFSSHINVEKEFNSRETIINADPTMVRFYFDKLSYSEPFEGQSGRVDSYPTSFMVGLFYLLFQDLMRATSYPYQRGF</sequence>
<keyword evidence="10" id="KW-1185">Reference proteome</keyword>
<dbReference type="InParanoid" id="A0A3Q7EE03"/>
<keyword evidence="2 6" id="KW-0479">Metal-binding</keyword>
<proteinExistence type="inferred from homology"/>
<dbReference type="InterPro" id="IPR018289">
    <property type="entry name" value="MULE_transposase_dom"/>
</dbReference>
<dbReference type="Gramene" id="Solyc01g058003.1.1">
    <property type="protein sequence ID" value="Solyc01g058003.1.1"/>
    <property type="gene ID" value="Solyc01g058003.1"/>
</dbReference>
<dbReference type="PROSITE" id="PS50966">
    <property type="entry name" value="ZF_SWIM"/>
    <property type="match status" value="1"/>
</dbReference>